<keyword evidence="2" id="KW-0486">Methionine biosynthesis</keyword>
<dbReference type="NCBIfam" id="TIGR00524">
    <property type="entry name" value="eIF-2B_rel"/>
    <property type="match status" value="1"/>
</dbReference>
<dbReference type="FunFam" id="1.20.120.420:FF:000003">
    <property type="entry name" value="Methylthioribose-1-phosphate isomerase"/>
    <property type="match status" value="1"/>
</dbReference>
<dbReference type="InterPro" id="IPR042529">
    <property type="entry name" value="IF_2B-like_C"/>
</dbReference>
<dbReference type="HAMAP" id="MF_01678">
    <property type="entry name" value="Salvage_MtnA"/>
    <property type="match status" value="1"/>
</dbReference>
<feature type="binding site" evidence="2">
    <location>
        <begin position="44"/>
        <end position="46"/>
    </location>
    <ligand>
        <name>substrate</name>
    </ligand>
</feature>
<dbReference type="FunFam" id="3.40.50.10470:FF:000006">
    <property type="entry name" value="Methylthioribose-1-phosphate isomerase"/>
    <property type="match status" value="1"/>
</dbReference>
<comment type="similarity">
    <text evidence="2">Belongs to the EIF-2B alpha/beta/delta subunits family. MtnA subfamily.</text>
</comment>
<dbReference type="InterPro" id="IPR011559">
    <property type="entry name" value="Initiation_fac_2B_a/b/d"/>
</dbReference>
<evidence type="ECO:0000313" key="4">
    <source>
        <dbReference type="Proteomes" id="UP000266287"/>
    </source>
</evidence>
<keyword evidence="1 2" id="KW-0413">Isomerase</keyword>
<sequence>MKTLFWRQGKLHLLDQRKLPHETVYVICADHHAVTGAIKDMIVRGAPAIGVTAAYGMALAAQQNQSSSTTDFLIALQEAGDELICARPTAVNLQWAVARMLAVGQAHSAKSTSEITIQLINEAETIASEDVRVNCAIGEHGAKLISDGDCILTLCNAGALATAGHGTALGIIYTAHAEGRKISVFACETRPYLQGARLTTWELSQANIPVTLIVDNAAGLLFQRKMIDMIIVGADRIAANGDVANKIGTYPLSVLSKEHGIPFYIAAPLSTFDLRLASGNEIPIEERSSREITHIAEMQITGNDTSVYNPSFDITPAEKISAIITEQGIVYQPDNKKIAELFSKQVQWTTNHK</sequence>
<organism evidence="3 4">
    <name type="scientific">candidate division NPL-UPA2 bacterium Unc8</name>
    <dbReference type="NCBI Taxonomy" id="1980939"/>
    <lineage>
        <taxon>Bacteria</taxon>
    </lineage>
</organism>
<dbReference type="Pfam" id="PF01008">
    <property type="entry name" value="IF-2B"/>
    <property type="match status" value="1"/>
</dbReference>
<dbReference type="SUPFAM" id="SSF100950">
    <property type="entry name" value="NagB/RpiA/CoA transferase-like"/>
    <property type="match status" value="1"/>
</dbReference>
<reference evidence="3 4" key="1">
    <citation type="submission" date="2018-08" db="EMBL/GenBank/DDBJ databases">
        <title>Draft genome of candidate division NPL-UPA2 bacterium Unc8 that adapted to ultra-basic serpentinizing groundwater.</title>
        <authorList>
            <person name="Ishii S."/>
            <person name="Suzuki S."/>
            <person name="Nealson K.H."/>
        </authorList>
    </citation>
    <scope>NUCLEOTIDE SEQUENCE [LARGE SCALE GENOMIC DNA]</scope>
    <source>
        <strain evidence="3">Unc8</strain>
    </source>
</reference>
<feature type="active site" description="Proton donor" evidence="2">
    <location>
        <position position="235"/>
    </location>
</feature>
<name>A0A399FZQ9_UNCN2</name>
<feature type="binding site" evidence="2">
    <location>
        <begin position="245"/>
        <end position="246"/>
    </location>
    <ligand>
        <name>substrate</name>
    </ligand>
</feature>
<dbReference type="InterPro" id="IPR027363">
    <property type="entry name" value="M1Pi_N"/>
</dbReference>
<dbReference type="UniPathway" id="UPA00904">
    <property type="reaction ID" value="UER00874"/>
</dbReference>
<dbReference type="Proteomes" id="UP000266287">
    <property type="component" value="Unassembled WGS sequence"/>
</dbReference>
<feature type="site" description="Transition state stabilizer" evidence="2">
    <location>
        <position position="155"/>
    </location>
</feature>
<dbReference type="GO" id="GO:0019509">
    <property type="term" value="P:L-methionine salvage from methylthioadenosine"/>
    <property type="evidence" value="ECO:0007669"/>
    <property type="project" value="UniProtKB-UniRule"/>
</dbReference>
<comment type="caution">
    <text evidence="3">The sequence shown here is derived from an EMBL/GenBank/DDBJ whole genome shotgun (WGS) entry which is preliminary data.</text>
</comment>
<comment type="function">
    <text evidence="2">Catalyzes the interconversion of methylthioribose-1-phosphate (MTR-1-P) into methylthioribulose-1-phosphate (MTRu-1-P).</text>
</comment>
<proteinExistence type="inferred from homology"/>
<comment type="catalytic activity">
    <reaction evidence="2">
        <text>5-(methylsulfanyl)-alpha-D-ribose 1-phosphate = 5-(methylsulfanyl)-D-ribulose 1-phosphate</text>
        <dbReference type="Rhea" id="RHEA:19989"/>
        <dbReference type="ChEBI" id="CHEBI:58533"/>
        <dbReference type="ChEBI" id="CHEBI:58548"/>
        <dbReference type="EC" id="5.3.1.23"/>
    </reaction>
</comment>
<dbReference type="Gene3D" id="3.40.50.10470">
    <property type="entry name" value="Translation initiation factor eif-2b, domain 2"/>
    <property type="match status" value="1"/>
</dbReference>
<comment type="pathway">
    <text evidence="2">Amino-acid biosynthesis; L-methionine biosynthesis via salvage pathway; L-methionine from S-methyl-5-thio-alpha-D-ribose 1-phosphate: step 1/6.</text>
</comment>
<feature type="binding site" evidence="2">
    <location>
        <position position="194"/>
    </location>
    <ligand>
        <name>substrate</name>
    </ligand>
</feature>
<dbReference type="EC" id="5.3.1.23" evidence="2"/>
<dbReference type="PANTHER" id="PTHR43475">
    <property type="entry name" value="METHYLTHIORIBOSE-1-PHOSPHATE ISOMERASE"/>
    <property type="match status" value="1"/>
</dbReference>
<gene>
    <name evidence="2 3" type="primary">mtnA</name>
    <name evidence="3" type="ORF">B9J77_01685</name>
</gene>
<dbReference type="InterPro" id="IPR005251">
    <property type="entry name" value="IF-M1Pi"/>
</dbReference>
<dbReference type="GO" id="GO:0046523">
    <property type="term" value="F:S-methyl-5-thioribose-1-phosphate isomerase activity"/>
    <property type="evidence" value="ECO:0007669"/>
    <property type="project" value="UniProtKB-UniRule"/>
</dbReference>
<dbReference type="PANTHER" id="PTHR43475:SF1">
    <property type="entry name" value="METHYLTHIORIBOSE-1-PHOSPHATE ISOMERASE"/>
    <property type="match status" value="1"/>
</dbReference>
<evidence type="ECO:0000256" key="2">
    <source>
        <dbReference type="HAMAP-Rule" id="MF_01678"/>
    </source>
</evidence>
<dbReference type="AlphaFoldDB" id="A0A399FZQ9"/>
<dbReference type="InterPro" id="IPR037171">
    <property type="entry name" value="NagB/RpiA_transferase-like"/>
</dbReference>
<dbReference type="EMBL" id="NDHY01000002">
    <property type="protein sequence ID" value="RII00752.1"/>
    <property type="molecule type" value="Genomic_DNA"/>
</dbReference>
<protein>
    <recommendedName>
        <fullName evidence="2">Methylthioribose-1-phosphate isomerase</fullName>
        <shortName evidence="2">M1Pi</shortName>
        <shortName evidence="2">MTR-1-P isomerase</shortName>
        <ecNumber evidence="2">5.3.1.23</ecNumber>
    </recommendedName>
    <alternativeName>
        <fullName evidence="2">S-methyl-5-thioribose-1-phosphate isomerase</fullName>
    </alternativeName>
</protein>
<dbReference type="InterPro" id="IPR000649">
    <property type="entry name" value="IF-2B-related"/>
</dbReference>
<keyword evidence="2" id="KW-0028">Amino-acid biosynthesis</keyword>
<dbReference type="NCBIfam" id="TIGR00512">
    <property type="entry name" value="salvage_mtnA"/>
    <property type="match status" value="1"/>
</dbReference>
<accession>A0A399FZQ9</accession>
<dbReference type="NCBIfam" id="NF004326">
    <property type="entry name" value="PRK05720.1"/>
    <property type="match status" value="1"/>
</dbReference>
<evidence type="ECO:0000256" key="1">
    <source>
        <dbReference type="ARBA" id="ARBA00023235"/>
    </source>
</evidence>
<feature type="binding site" evidence="2">
    <location>
        <position position="87"/>
    </location>
    <ligand>
        <name>substrate</name>
    </ligand>
</feature>
<evidence type="ECO:0000313" key="3">
    <source>
        <dbReference type="EMBL" id="RII00752.1"/>
    </source>
</evidence>
<dbReference type="Gene3D" id="1.20.120.420">
    <property type="entry name" value="translation initiation factor eif-2b, domain 1"/>
    <property type="match status" value="1"/>
</dbReference>